<dbReference type="InterPro" id="IPR027275">
    <property type="entry name" value="PRC-brl_dom"/>
</dbReference>
<dbReference type="SUPFAM" id="SSF50346">
    <property type="entry name" value="PRC-barrel domain"/>
    <property type="match status" value="1"/>
</dbReference>
<proteinExistence type="predicted"/>
<dbReference type="EMBL" id="LNNH01000040">
    <property type="protein sequence ID" value="KWW14030.1"/>
    <property type="molecule type" value="Genomic_DNA"/>
</dbReference>
<comment type="caution">
    <text evidence="2">The sequence shown here is derived from an EMBL/GenBank/DDBJ whole genome shotgun (WGS) entry which is preliminary data.</text>
</comment>
<dbReference type="AlphaFoldDB" id="A0A109MUB8"/>
<accession>A0A109MUB8</accession>
<dbReference type="Gene3D" id="2.30.30.240">
    <property type="entry name" value="PRC-barrel domain"/>
    <property type="match status" value="1"/>
</dbReference>
<dbReference type="Pfam" id="PF05239">
    <property type="entry name" value="PRC"/>
    <property type="match status" value="1"/>
</dbReference>
<name>A0A109MUB8_9BACI</name>
<dbReference type="InterPro" id="IPR011033">
    <property type="entry name" value="PRC_barrel-like_sf"/>
</dbReference>
<evidence type="ECO:0000313" key="2">
    <source>
        <dbReference type="EMBL" id="KWW14030.1"/>
    </source>
</evidence>
<sequence length="204" mass="22986">MTGPSDTPNNLGCFFLCRGINGMCNNRQWKTFQHIYFHDERNNKNVRKGGMTLRTFSLLKGMPVFTLRGERIGTVHDLTISESGQVTGMVIHQQALFKRAFHLQLADISSYGQDGIVIKLNDTTTRKMPADSICLTKDELLGRMLFSEMGEELGLLQDVYFKEQMGTIIAYETTDGFFSESTVIQSKQPPTFGKDTIIVSVNEQ</sequence>
<gene>
    <name evidence="2" type="ORF">AS888_00400</name>
</gene>
<keyword evidence="3" id="KW-1185">Reference proteome</keyword>
<reference evidence="2 3" key="1">
    <citation type="submission" date="2015-11" db="EMBL/GenBank/DDBJ databases">
        <title>Genome Sequence of Bacillus simplex strain VanAntwerpen2.</title>
        <authorList>
            <person name="Couger M.B."/>
        </authorList>
    </citation>
    <scope>NUCLEOTIDE SEQUENCE [LARGE SCALE GENOMIC DNA]</scope>
    <source>
        <strain evidence="2 3">VanAntwerpen02</strain>
    </source>
</reference>
<organism evidence="2 3">
    <name type="scientific">Peribacillus simplex</name>
    <dbReference type="NCBI Taxonomy" id="1478"/>
    <lineage>
        <taxon>Bacteria</taxon>
        <taxon>Bacillati</taxon>
        <taxon>Bacillota</taxon>
        <taxon>Bacilli</taxon>
        <taxon>Bacillales</taxon>
        <taxon>Bacillaceae</taxon>
        <taxon>Peribacillus</taxon>
    </lineage>
</organism>
<protein>
    <recommendedName>
        <fullName evidence="1">PRC-barrel domain-containing protein</fullName>
    </recommendedName>
</protein>
<evidence type="ECO:0000313" key="3">
    <source>
        <dbReference type="Proteomes" id="UP000064189"/>
    </source>
</evidence>
<feature type="domain" description="PRC-barrel" evidence="1">
    <location>
        <begin position="54"/>
        <end position="119"/>
    </location>
</feature>
<dbReference type="Proteomes" id="UP000064189">
    <property type="component" value="Unassembled WGS sequence"/>
</dbReference>
<evidence type="ECO:0000259" key="1">
    <source>
        <dbReference type="Pfam" id="PF05239"/>
    </source>
</evidence>